<dbReference type="InParanoid" id="A0A3G9JM39"/>
<organism evidence="7 8">
    <name type="scientific">Intestinibaculum porci</name>
    <dbReference type="NCBI Taxonomy" id="2487118"/>
    <lineage>
        <taxon>Bacteria</taxon>
        <taxon>Bacillati</taxon>
        <taxon>Bacillota</taxon>
        <taxon>Erysipelotrichia</taxon>
        <taxon>Erysipelotrichales</taxon>
        <taxon>Erysipelotrichaceae</taxon>
        <taxon>Intestinibaculum</taxon>
    </lineage>
</organism>
<keyword evidence="4 7" id="KW-0418">Kinase</keyword>
<dbReference type="Pfam" id="PF08543">
    <property type="entry name" value="Phos_pyr_kin"/>
    <property type="match status" value="1"/>
</dbReference>
<sequence>MKRVLTIQDISCVGKCSLTIALPVISAMGVETAILPTALLSTHTMFKGFTFKDLSDQIHPIIDHWQNEGISFDAIYTGYLGSIEEIDLMKELFKRFKTKENFIFVDPVMGDHGKLYPHFDDAYAKKNKELCALADYIVPNLTEACLLTDTPYQEDYDRPYIEDLLQKLAALGAKVVAITGIAFTKGKTGVYGYDTRSKQYFSYETQQIEAMYHGTGDLFSSVTVGALMRGLSEAKAFKLACDYTALTIQKTLENPSKPWYGVDFEATLPSLIASLSKDTDGTY</sequence>
<accession>A0A3G9JM39</accession>
<dbReference type="PANTHER" id="PTHR10534:SF2">
    <property type="entry name" value="PYRIDOXAL KINASE"/>
    <property type="match status" value="1"/>
</dbReference>
<evidence type="ECO:0000256" key="5">
    <source>
        <dbReference type="ARBA" id="ARBA00022840"/>
    </source>
</evidence>
<proteinExistence type="predicted"/>
<dbReference type="CDD" id="cd01173">
    <property type="entry name" value="pyridoxal_pyridoxamine_kinase"/>
    <property type="match status" value="1"/>
</dbReference>
<keyword evidence="8" id="KW-1185">Reference proteome</keyword>
<dbReference type="KEGG" id="ebm:SG0102_01920"/>
<feature type="domain" description="Pyridoxamine kinase/Phosphomethylpyrimidine kinase" evidence="6">
    <location>
        <begin position="67"/>
        <end position="253"/>
    </location>
</feature>
<keyword evidence="3" id="KW-0547">Nucleotide-binding</keyword>
<dbReference type="GO" id="GO:0008478">
    <property type="term" value="F:pyridoxal kinase activity"/>
    <property type="evidence" value="ECO:0007669"/>
    <property type="project" value="UniProtKB-EC"/>
</dbReference>
<gene>
    <name evidence="7" type="ORF">SG0102_01920</name>
</gene>
<keyword evidence="5" id="KW-0067">ATP-binding</keyword>
<dbReference type="SUPFAM" id="SSF53613">
    <property type="entry name" value="Ribokinase-like"/>
    <property type="match status" value="1"/>
</dbReference>
<dbReference type="GO" id="GO:0005524">
    <property type="term" value="F:ATP binding"/>
    <property type="evidence" value="ECO:0007669"/>
    <property type="project" value="UniProtKB-KW"/>
</dbReference>
<dbReference type="Gene3D" id="3.40.1190.20">
    <property type="match status" value="1"/>
</dbReference>
<evidence type="ECO:0000256" key="4">
    <source>
        <dbReference type="ARBA" id="ARBA00022777"/>
    </source>
</evidence>
<dbReference type="Proteomes" id="UP000268059">
    <property type="component" value="Chromosome"/>
</dbReference>
<dbReference type="PANTHER" id="PTHR10534">
    <property type="entry name" value="PYRIDOXAL KINASE"/>
    <property type="match status" value="1"/>
</dbReference>
<dbReference type="EC" id="2.7.1.35" evidence="1"/>
<dbReference type="NCBIfam" id="NF005491">
    <property type="entry name" value="PRK07105.1"/>
    <property type="match status" value="1"/>
</dbReference>
<evidence type="ECO:0000256" key="3">
    <source>
        <dbReference type="ARBA" id="ARBA00022741"/>
    </source>
</evidence>
<dbReference type="GO" id="GO:0009443">
    <property type="term" value="P:pyridoxal 5'-phosphate salvage"/>
    <property type="evidence" value="ECO:0007669"/>
    <property type="project" value="InterPro"/>
</dbReference>
<dbReference type="OrthoDB" id="9800808at2"/>
<name>A0A3G9JM39_9FIRM</name>
<dbReference type="AlphaFoldDB" id="A0A3G9JM39"/>
<dbReference type="GO" id="GO:0005829">
    <property type="term" value="C:cytosol"/>
    <property type="evidence" value="ECO:0007669"/>
    <property type="project" value="TreeGrafter"/>
</dbReference>
<dbReference type="InterPro" id="IPR004625">
    <property type="entry name" value="PyrdxlKinase"/>
</dbReference>
<evidence type="ECO:0000256" key="2">
    <source>
        <dbReference type="ARBA" id="ARBA00022679"/>
    </source>
</evidence>
<dbReference type="RefSeq" id="WP_125118223.1">
    <property type="nucleotide sequence ID" value="NZ_AP019309.1"/>
</dbReference>
<dbReference type="EMBL" id="AP019309">
    <property type="protein sequence ID" value="BBH25258.1"/>
    <property type="molecule type" value="Genomic_DNA"/>
</dbReference>
<keyword evidence="2" id="KW-0808">Transferase</keyword>
<evidence type="ECO:0000256" key="1">
    <source>
        <dbReference type="ARBA" id="ARBA00012104"/>
    </source>
</evidence>
<protein>
    <recommendedName>
        <fullName evidence="1">pyridoxal kinase</fullName>
        <ecNumber evidence="1">2.7.1.35</ecNumber>
    </recommendedName>
</protein>
<evidence type="ECO:0000313" key="8">
    <source>
        <dbReference type="Proteomes" id="UP000268059"/>
    </source>
</evidence>
<evidence type="ECO:0000259" key="6">
    <source>
        <dbReference type="Pfam" id="PF08543"/>
    </source>
</evidence>
<evidence type="ECO:0000313" key="7">
    <source>
        <dbReference type="EMBL" id="BBH25258.1"/>
    </source>
</evidence>
<dbReference type="InterPro" id="IPR029056">
    <property type="entry name" value="Ribokinase-like"/>
</dbReference>
<reference evidence="7 8" key="1">
    <citation type="submission" date="2018-11" db="EMBL/GenBank/DDBJ databases">
        <title>Novel Erysipelotrichaceae bacterium isolated from small intestine of a swine.</title>
        <authorList>
            <person name="Kim J.S."/>
            <person name="Choe H."/>
            <person name="Lee Y.R."/>
            <person name="Kim K.M."/>
            <person name="Park D.S."/>
        </authorList>
    </citation>
    <scope>NUCLEOTIDE SEQUENCE [LARGE SCALE GENOMIC DNA]</scope>
    <source>
        <strain evidence="7 8">SG0102</strain>
    </source>
</reference>
<dbReference type="InterPro" id="IPR013749">
    <property type="entry name" value="PM/HMP-P_kinase-1"/>
</dbReference>